<keyword evidence="4" id="KW-0732">Signal</keyword>
<dbReference type="InterPro" id="IPR000896">
    <property type="entry name" value="Hemocyanin/hexamerin_mid_dom"/>
</dbReference>
<feature type="non-terminal residue" evidence="8">
    <location>
        <position position="844"/>
    </location>
</feature>
<evidence type="ECO:0000256" key="1">
    <source>
        <dbReference type="ARBA" id="ARBA00022761"/>
    </source>
</evidence>
<dbReference type="Pfam" id="PF00372">
    <property type="entry name" value="Hemocyanin_M"/>
    <property type="match status" value="1"/>
</dbReference>
<keyword evidence="1" id="KW-0758">Storage protein</keyword>
<dbReference type="InterPro" id="IPR008922">
    <property type="entry name" value="Di-copper_centre_dom_sf"/>
</dbReference>
<dbReference type="EMBL" id="OV170222">
    <property type="protein sequence ID" value="CAH0720334.1"/>
    <property type="molecule type" value="Genomic_DNA"/>
</dbReference>
<comment type="similarity">
    <text evidence="2">Belongs to the hemocyanin family.</text>
</comment>
<sequence>MKVLTLLFIALASLALADGYVIQTPTSTVNTRTAPVGWVHIQKLLLPLFENVCEESIEPIIVRLNEEFKLDPSVGNYLKPDVIDNLQSLKGGKGLLAKGEIFTERYADHLNELKTIYEVLFYAKDFDTFYKAACWARQNVNCGLFVDAIYLAILNRRDTEKISVPAPYELLPNYFVRKDFIIKASSLIRGVMIDLNNSVRNVGNAYILDVNYTTNFYDEGDDKLAYFREDVGLNSFYYLKKLKNLGSISTKPSKDGQLLYHTIKQMMARYNLERYSNALPELEGIDWDYLDDLYSYDPLLIYSNGKEFRRSSANGDYEVLKLLKNIENNIPTVVVHMRDGGYNKSEIIDHLMEILITGENSYEKLALQLLSGDKSISSEPSVLEHYMTTTRDPVFWKLNKKIVDLVDNALQVLPSYTRNQLYFPGVEVQNIEVKKMTTSFENFVFDLTSALRTETEDTKFEVKVSQPRLTNKPFAFKINVSSFVAQKALVKIYIGPKVTPGQLVEKKNLLMLLDCFEYNLKIGTNIITRTSNEMLKLSDDFDSLETIRKKVSDAEFGVNTLPLKTTWSQIEFPSRLILPKGTPEGLPLHVFVFIAPYVKPSLGGFRSNVELNNEAIFSPGYPFDLDIEIQQLFSLPNALVKDITITHKSESASYSKAGNSYNSSPNGKAWQSGDFEAETRSGLLSLPDRPEFTKKTFDYKEKKNNYGKKSEYAAKRDKSQYQKYKTQDTIKDDVAKEEDKEKEQENVEVINNIYISPNLDHEITTDFKEDNTLFYKIPSDDISKEDKSFFEISDKSQSNYYDRVIEDMYSVKPHLLKMPKEKFSNIFNIIFKPLKNDSDEKVFE</sequence>
<organism evidence="8 9">
    <name type="scientific">Brenthis ino</name>
    <name type="common">lesser marbled fritillary</name>
    <dbReference type="NCBI Taxonomy" id="405034"/>
    <lineage>
        <taxon>Eukaryota</taxon>
        <taxon>Metazoa</taxon>
        <taxon>Ecdysozoa</taxon>
        <taxon>Arthropoda</taxon>
        <taxon>Hexapoda</taxon>
        <taxon>Insecta</taxon>
        <taxon>Pterygota</taxon>
        <taxon>Neoptera</taxon>
        <taxon>Endopterygota</taxon>
        <taxon>Lepidoptera</taxon>
        <taxon>Glossata</taxon>
        <taxon>Ditrysia</taxon>
        <taxon>Papilionoidea</taxon>
        <taxon>Nymphalidae</taxon>
        <taxon>Heliconiinae</taxon>
        <taxon>Argynnini</taxon>
        <taxon>Brenthis</taxon>
    </lineage>
</organism>
<accession>A0A8J9UJR6</accession>
<dbReference type="PRINTS" id="PR00187">
    <property type="entry name" value="HAEMOCYANIN"/>
</dbReference>
<dbReference type="InterPro" id="IPR005204">
    <property type="entry name" value="Hemocyanin_N"/>
</dbReference>
<dbReference type="Gene3D" id="2.60.40.1520">
    <property type="entry name" value="Hemocyanin, C-terminal domain"/>
    <property type="match status" value="1"/>
</dbReference>
<dbReference type="InterPro" id="IPR013788">
    <property type="entry name" value="Hemocyanin/hexamerin"/>
</dbReference>
<keyword evidence="9" id="KW-1185">Reference proteome</keyword>
<dbReference type="InterPro" id="IPR037020">
    <property type="entry name" value="Hemocyanin_C_sf"/>
</dbReference>
<dbReference type="InterPro" id="IPR005203">
    <property type="entry name" value="Hemocyanin_C"/>
</dbReference>
<dbReference type="InterPro" id="IPR036697">
    <property type="entry name" value="Hemocyanin_N_sf"/>
</dbReference>
<evidence type="ECO:0000259" key="5">
    <source>
        <dbReference type="Pfam" id="PF00372"/>
    </source>
</evidence>
<dbReference type="GO" id="GO:0045735">
    <property type="term" value="F:nutrient reservoir activity"/>
    <property type="evidence" value="ECO:0007669"/>
    <property type="project" value="UniProtKB-KW"/>
</dbReference>
<dbReference type="Pfam" id="PF03723">
    <property type="entry name" value="Hemocyanin_C"/>
    <property type="match status" value="1"/>
</dbReference>
<evidence type="ECO:0000313" key="9">
    <source>
        <dbReference type="Proteomes" id="UP000838878"/>
    </source>
</evidence>
<dbReference type="SUPFAM" id="SSF48050">
    <property type="entry name" value="Hemocyanin, N-terminal domain"/>
    <property type="match status" value="1"/>
</dbReference>
<evidence type="ECO:0000259" key="6">
    <source>
        <dbReference type="Pfam" id="PF03722"/>
    </source>
</evidence>
<dbReference type="PANTHER" id="PTHR11511">
    <property type="entry name" value="LARVAL STORAGE PROTEIN/PHENOLOXIDASE"/>
    <property type="match status" value="1"/>
</dbReference>
<evidence type="ECO:0000259" key="7">
    <source>
        <dbReference type="Pfam" id="PF03723"/>
    </source>
</evidence>
<dbReference type="InterPro" id="IPR014756">
    <property type="entry name" value="Ig_E-set"/>
</dbReference>
<feature type="domain" description="Hemocyanin middle" evidence="5">
    <location>
        <begin position="166"/>
        <end position="405"/>
    </location>
</feature>
<protein>
    <recommendedName>
        <fullName evidence="10">Hexamerin</fullName>
    </recommendedName>
</protein>
<evidence type="ECO:0000256" key="2">
    <source>
        <dbReference type="ARBA" id="ARBA00038082"/>
    </source>
</evidence>
<feature type="domain" description="Hemocyanin C-terminal" evidence="7">
    <location>
        <begin position="415"/>
        <end position="647"/>
    </location>
</feature>
<feature type="domain" description="Hemocyanin N-terminal" evidence="6">
    <location>
        <begin position="40"/>
        <end position="160"/>
    </location>
</feature>
<dbReference type="Pfam" id="PF03722">
    <property type="entry name" value="Hemocyanin_N"/>
    <property type="match status" value="1"/>
</dbReference>
<dbReference type="SUPFAM" id="SSF81296">
    <property type="entry name" value="E set domains"/>
    <property type="match status" value="1"/>
</dbReference>
<reference evidence="8" key="1">
    <citation type="submission" date="2021-12" db="EMBL/GenBank/DDBJ databases">
        <authorList>
            <person name="Martin H S."/>
        </authorList>
    </citation>
    <scope>NUCLEOTIDE SEQUENCE</scope>
</reference>
<proteinExistence type="inferred from homology"/>
<dbReference type="Proteomes" id="UP000838878">
    <property type="component" value="Chromosome 2"/>
</dbReference>
<feature type="chain" id="PRO_5035425442" description="Hexamerin" evidence="4">
    <location>
        <begin position="20"/>
        <end position="844"/>
    </location>
</feature>
<dbReference type="PROSITE" id="PS00210">
    <property type="entry name" value="HEMOCYANIN_2"/>
    <property type="match status" value="1"/>
</dbReference>
<dbReference type="AlphaFoldDB" id="A0A8J9UJR6"/>
<gene>
    <name evidence="8" type="ORF">BINO364_LOCUS6579</name>
</gene>
<evidence type="ECO:0000256" key="4">
    <source>
        <dbReference type="SAM" id="SignalP"/>
    </source>
</evidence>
<evidence type="ECO:0008006" key="10">
    <source>
        <dbReference type="Google" id="ProtNLM"/>
    </source>
</evidence>
<dbReference type="Gene3D" id="1.10.1280.10">
    <property type="entry name" value="Di-copper center containing domain from catechol oxidase"/>
    <property type="match status" value="1"/>
</dbReference>
<dbReference type="OrthoDB" id="7419495at2759"/>
<feature type="region of interest" description="Disordered" evidence="3">
    <location>
        <begin position="723"/>
        <end position="743"/>
    </location>
</feature>
<dbReference type="PANTHER" id="PTHR11511:SF5">
    <property type="entry name" value="FAT-BODY PROTEIN 1-RELATED"/>
    <property type="match status" value="1"/>
</dbReference>
<dbReference type="Gene3D" id="1.20.1370.10">
    <property type="entry name" value="Hemocyanin, N-terminal domain"/>
    <property type="match status" value="1"/>
</dbReference>
<evidence type="ECO:0000313" key="8">
    <source>
        <dbReference type="EMBL" id="CAH0720334.1"/>
    </source>
</evidence>
<feature type="signal peptide" evidence="4">
    <location>
        <begin position="1"/>
        <end position="19"/>
    </location>
</feature>
<dbReference type="GO" id="GO:0005615">
    <property type="term" value="C:extracellular space"/>
    <property type="evidence" value="ECO:0007669"/>
    <property type="project" value="UniProtKB-ARBA"/>
</dbReference>
<dbReference type="SUPFAM" id="SSF48056">
    <property type="entry name" value="Di-copper centre-containing domain"/>
    <property type="match status" value="1"/>
</dbReference>
<name>A0A8J9UJR6_9NEOP</name>
<evidence type="ECO:0000256" key="3">
    <source>
        <dbReference type="SAM" id="MobiDB-lite"/>
    </source>
</evidence>